<evidence type="ECO:0000256" key="1">
    <source>
        <dbReference type="SAM" id="MobiDB-lite"/>
    </source>
</evidence>
<accession>A0A8U1EVE0</accession>
<evidence type="ECO:0000313" key="2">
    <source>
        <dbReference type="Proteomes" id="UP000808372"/>
    </source>
</evidence>
<dbReference type="AlphaFoldDB" id="A0A8U1EVE0"/>
<feature type="compositionally biased region" description="Low complexity" evidence="1">
    <location>
        <begin position="270"/>
        <end position="284"/>
    </location>
</feature>
<feature type="compositionally biased region" description="Acidic residues" evidence="1">
    <location>
        <begin position="82"/>
        <end position="99"/>
    </location>
</feature>
<feature type="compositionally biased region" description="Basic and acidic residues" evidence="1">
    <location>
        <begin position="42"/>
        <end position="53"/>
    </location>
</feature>
<reference evidence="3 4" key="1">
    <citation type="submission" date="2025-04" db="UniProtKB">
        <authorList>
            <consortium name="RefSeq"/>
        </authorList>
    </citation>
    <scope>IDENTIFICATION</scope>
    <source>
        <tissue evidence="3 4">White muscle</tissue>
    </source>
</reference>
<feature type="compositionally biased region" description="Gly residues" evidence="1">
    <location>
        <begin position="63"/>
        <end position="78"/>
    </location>
</feature>
<dbReference type="GeneID" id="120059023"/>
<keyword evidence="2" id="KW-1185">Reference proteome</keyword>
<dbReference type="Proteomes" id="UP000808372">
    <property type="component" value="Chromosome 14"/>
</dbReference>
<feature type="region of interest" description="Disordered" evidence="1">
    <location>
        <begin position="1"/>
        <end position="335"/>
    </location>
</feature>
<evidence type="ECO:0000313" key="4">
    <source>
        <dbReference type="RefSeq" id="XP_038863717.1"/>
    </source>
</evidence>
<feature type="compositionally biased region" description="Low complexity" evidence="1">
    <location>
        <begin position="247"/>
        <end position="262"/>
    </location>
</feature>
<dbReference type="KEGG" id="snh:120059023"/>
<dbReference type="RefSeq" id="XP_038863717.1">
    <property type="nucleotide sequence ID" value="XM_039007789.1"/>
</dbReference>
<proteinExistence type="predicted"/>
<sequence length="351" mass="38958">MGGYVPDYDHDPRAVSPSSYLEPEEPGVAAVDKTHSLPTKSGRVDRGGGQREREKRRRQRKGGSLGGRSSRGGGGGRGTPDTDLDWPEEEEAEEEEEESQVISHRGQKSENKDNGKCSQSLPKNVLRNSDRQEEVVETVPEVKHSRVKQRSKQLRSRTTQSERRERVEEIEELDVHILPSASKTQATVEGRERGRRKRDGQREKEKEREREVKTKAAGPEKRDRPPEKERERAPFSFLMPLQDGDAELSNAESGASGASGASFSDQFSVSAASISGSTAGAPPGWGEPRELRGDPWRTQSWCRATHASHNPGPWRSTQSRGATGPGPWIKPSQQKLTQVLVGHRLRRGLDL</sequence>
<gene>
    <name evidence="3 4" type="primary">LOC120059023</name>
</gene>
<evidence type="ECO:0000313" key="3">
    <source>
        <dbReference type="RefSeq" id="XP_038863716.1"/>
    </source>
</evidence>
<name>A0A8U1EVE0_SALNM</name>
<protein>
    <submittedName>
        <fullName evidence="3 4">Splicing regulatory glutamine/lysine-rich protein 1-like</fullName>
    </submittedName>
</protein>
<feature type="compositionally biased region" description="Basic and acidic residues" evidence="1">
    <location>
        <begin position="128"/>
        <end position="144"/>
    </location>
</feature>
<feature type="compositionally biased region" description="Basic and acidic residues" evidence="1">
    <location>
        <begin position="200"/>
        <end position="233"/>
    </location>
</feature>
<organism evidence="2 3">
    <name type="scientific">Salvelinus namaycush</name>
    <name type="common">Lake trout</name>
    <name type="synonym">Salmo namaycush</name>
    <dbReference type="NCBI Taxonomy" id="8040"/>
    <lineage>
        <taxon>Eukaryota</taxon>
        <taxon>Metazoa</taxon>
        <taxon>Chordata</taxon>
        <taxon>Craniata</taxon>
        <taxon>Vertebrata</taxon>
        <taxon>Euteleostomi</taxon>
        <taxon>Actinopterygii</taxon>
        <taxon>Neopterygii</taxon>
        <taxon>Teleostei</taxon>
        <taxon>Protacanthopterygii</taxon>
        <taxon>Salmoniformes</taxon>
        <taxon>Salmonidae</taxon>
        <taxon>Salmoninae</taxon>
        <taxon>Salvelinus</taxon>
    </lineage>
</organism>
<dbReference type="RefSeq" id="XP_038863716.1">
    <property type="nucleotide sequence ID" value="XM_039007788.1"/>
</dbReference>
<feature type="compositionally biased region" description="Basic residues" evidence="1">
    <location>
        <begin position="145"/>
        <end position="155"/>
    </location>
</feature>